<dbReference type="SMART" id="SM00421">
    <property type="entry name" value="HTH_LUXR"/>
    <property type="match status" value="1"/>
</dbReference>
<dbReference type="PANTHER" id="PTHR43214">
    <property type="entry name" value="TWO-COMPONENT RESPONSE REGULATOR"/>
    <property type="match status" value="1"/>
</dbReference>
<dbReference type="EMBL" id="PVYX01000001">
    <property type="protein sequence ID" value="PRX56106.1"/>
    <property type="molecule type" value="Genomic_DNA"/>
</dbReference>
<keyword evidence="2 6" id="KW-0238">DNA-binding</keyword>
<organism evidence="6 7">
    <name type="scientific">Flagellimonas meridianipacifica</name>
    <dbReference type="NCBI Taxonomy" id="1080225"/>
    <lineage>
        <taxon>Bacteria</taxon>
        <taxon>Pseudomonadati</taxon>
        <taxon>Bacteroidota</taxon>
        <taxon>Flavobacteriia</taxon>
        <taxon>Flavobacteriales</taxon>
        <taxon>Flavobacteriaceae</taxon>
        <taxon>Flagellimonas</taxon>
    </lineage>
</organism>
<dbReference type="Gene3D" id="3.40.50.2300">
    <property type="match status" value="1"/>
</dbReference>
<sequence>MIDLTVIQVAIIEDERVVLDSLMAFMGKDPSINVVHTGYSIEDFLSSAKGKKTTPNVILLDVNLPGISGIDGIAPLKKQYPGVNIVILTTFEDSDHIFRALKAGACSYISKQTSLLLIGEAIKIVAKGGAYMSPAIARKIVGYFAPEKKKPKNLTERQNEIVALIVEGKSYKMVADSLCVSIDTVRSHIKNIYRQLEINSKAELIRKSYNGEL</sequence>
<accession>A0A2T0MEZ3</accession>
<reference evidence="6 7" key="1">
    <citation type="submission" date="2018-03" db="EMBL/GenBank/DDBJ databases">
        <title>Genomic Encyclopedia of Archaeal and Bacterial Type Strains, Phase II (KMG-II): from individual species to whole genera.</title>
        <authorList>
            <person name="Goeker M."/>
        </authorList>
    </citation>
    <scope>NUCLEOTIDE SEQUENCE [LARGE SCALE GENOMIC DNA]</scope>
    <source>
        <strain evidence="6 7">DSM 25027</strain>
    </source>
</reference>
<evidence type="ECO:0000313" key="6">
    <source>
        <dbReference type="EMBL" id="PRX56106.1"/>
    </source>
</evidence>
<proteinExistence type="predicted"/>
<protein>
    <submittedName>
        <fullName evidence="6">DNA-binding NarL/FixJ family response regulator</fullName>
    </submittedName>
</protein>
<comment type="caution">
    <text evidence="6">The sequence shown here is derived from an EMBL/GenBank/DDBJ whole genome shotgun (WGS) entry which is preliminary data.</text>
</comment>
<dbReference type="Pfam" id="PF00072">
    <property type="entry name" value="Response_reg"/>
    <property type="match status" value="1"/>
</dbReference>
<dbReference type="SUPFAM" id="SSF52172">
    <property type="entry name" value="CheY-like"/>
    <property type="match status" value="1"/>
</dbReference>
<dbReference type="RefSeq" id="WP_245911869.1">
    <property type="nucleotide sequence ID" value="NZ_PVYX01000001.1"/>
</dbReference>
<feature type="domain" description="HTH luxR-type" evidence="4">
    <location>
        <begin position="147"/>
        <end position="212"/>
    </location>
</feature>
<dbReference type="CDD" id="cd06170">
    <property type="entry name" value="LuxR_C_like"/>
    <property type="match status" value="1"/>
</dbReference>
<name>A0A2T0MEZ3_9FLAO</name>
<dbReference type="InterPro" id="IPR039420">
    <property type="entry name" value="WalR-like"/>
</dbReference>
<feature type="domain" description="Response regulatory" evidence="5">
    <location>
        <begin position="8"/>
        <end position="126"/>
    </location>
</feature>
<evidence type="ECO:0000259" key="5">
    <source>
        <dbReference type="PROSITE" id="PS50110"/>
    </source>
</evidence>
<feature type="modified residue" description="4-aspartylphosphate" evidence="3">
    <location>
        <position position="61"/>
    </location>
</feature>
<dbReference type="AlphaFoldDB" id="A0A2T0MEZ3"/>
<dbReference type="InterPro" id="IPR016032">
    <property type="entry name" value="Sig_transdc_resp-reg_C-effctor"/>
</dbReference>
<dbReference type="PROSITE" id="PS50110">
    <property type="entry name" value="RESPONSE_REGULATORY"/>
    <property type="match status" value="1"/>
</dbReference>
<dbReference type="GO" id="GO:0006355">
    <property type="term" value="P:regulation of DNA-templated transcription"/>
    <property type="evidence" value="ECO:0007669"/>
    <property type="project" value="InterPro"/>
</dbReference>
<dbReference type="InterPro" id="IPR001789">
    <property type="entry name" value="Sig_transdc_resp-reg_receiver"/>
</dbReference>
<evidence type="ECO:0000256" key="1">
    <source>
        <dbReference type="ARBA" id="ARBA00022553"/>
    </source>
</evidence>
<gene>
    <name evidence="6" type="ORF">CLV81_0098</name>
</gene>
<evidence type="ECO:0000256" key="2">
    <source>
        <dbReference type="ARBA" id="ARBA00023125"/>
    </source>
</evidence>
<dbReference type="GO" id="GO:0003677">
    <property type="term" value="F:DNA binding"/>
    <property type="evidence" value="ECO:0007669"/>
    <property type="project" value="UniProtKB-KW"/>
</dbReference>
<dbReference type="InterPro" id="IPR000792">
    <property type="entry name" value="Tscrpt_reg_LuxR_C"/>
</dbReference>
<dbReference type="InterPro" id="IPR058245">
    <property type="entry name" value="NreC/VraR/RcsB-like_REC"/>
</dbReference>
<dbReference type="PROSITE" id="PS50043">
    <property type="entry name" value="HTH_LUXR_2"/>
    <property type="match status" value="1"/>
</dbReference>
<dbReference type="GO" id="GO:0000160">
    <property type="term" value="P:phosphorelay signal transduction system"/>
    <property type="evidence" value="ECO:0007669"/>
    <property type="project" value="InterPro"/>
</dbReference>
<dbReference type="Proteomes" id="UP000237640">
    <property type="component" value="Unassembled WGS sequence"/>
</dbReference>
<dbReference type="InterPro" id="IPR011006">
    <property type="entry name" value="CheY-like_superfamily"/>
</dbReference>
<keyword evidence="1 3" id="KW-0597">Phosphoprotein</keyword>
<dbReference type="Pfam" id="PF00196">
    <property type="entry name" value="GerE"/>
    <property type="match status" value="1"/>
</dbReference>
<dbReference type="PANTHER" id="PTHR43214:SF43">
    <property type="entry name" value="TWO-COMPONENT RESPONSE REGULATOR"/>
    <property type="match status" value="1"/>
</dbReference>
<evidence type="ECO:0000256" key="3">
    <source>
        <dbReference type="PROSITE-ProRule" id="PRU00169"/>
    </source>
</evidence>
<dbReference type="SMART" id="SM00448">
    <property type="entry name" value="REC"/>
    <property type="match status" value="1"/>
</dbReference>
<evidence type="ECO:0000313" key="7">
    <source>
        <dbReference type="Proteomes" id="UP000237640"/>
    </source>
</evidence>
<dbReference type="CDD" id="cd17535">
    <property type="entry name" value="REC_NarL-like"/>
    <property type="match status" value="1"/>
</dbReference>
<evidence type="ECO:0000259" key="4">
    <source>
        <dbReference type="PROSITE" id="PS50043"/>
    </source>
</evidence>
<dbReference type="SUPFAM" id="SSF46894">
    <property type="entry name" value="C-terminal effector domain of the bipartite response regulators"/>
    <property type="match status" value="1"/>
</dbReference>
<dbReference type="PRINTS" id="PR00038">
    <property type="entry name" value="HTHLUXR"/>
</dbReference>
<keyword evidence="7" id="KW-1185">Reference proteome</keyword>